<proteinExistence type="predicted"/>
<dbReference type="EMBL" id="JADIKJ010000001">
    <property type="protein sequence ID" value="MFK2898926.1"/>
    <property type="molecule type" value="Genomic_DNA"/>
</dbReference>
<gene>
    <name evidence="1" type="ORF">ISP15_01070</name>
</gene>
<accession>A0ABW8JF54</accession>
<evidence type="ECO:0000313" key="1">
    <source>
        <dbReference type="EMBL" id="MFK2898926.1"/>
    </source>
</evidence>
<reference evidence="1 2" key="1">
    <citation type="submission" date="2020-10" db="EMBL/GenBank/DDBJ databases">
        <title>Phylogeny of dyella-like bacteria.</title>
        <authorList>
            <person name="Fu J."/>
        </authorList>
    </citation>
    <scope>NUCLEOTIDE SEQUENCE [LARGE SCALE GENOMIC DNA]</scope>
    <source>
        <strain evidence="1 2">JP1</strain>
    </source>
</reference>
<sequence>MQAPEPPRGKTMENCAAARALPLYAARPPGIGRSPLHRPQQQKLEAACRKKRTFFWLRHANKRKKARGVFRYCTALPGWLRFLPDPPA</sequence>
<evidence type="ECO:0000313" key="2">
    <source>
        <dbReference type="Proteomes" id="UP001620461"/>
    </source>
</evidence>
<protein>
    <submittedName>
        <fullName evidence="1">Uncharacterized protein</fullName>
    </submittedName>
</protein>
<comment type="caution">
    <text evidence="1">The sequence shown here is derived from an EMBL/GenBank/DDBJ whole genome shotgun (WGS) entry which is preliminary data.</text>
</comment>
<dbReference type="Proteomes" id="UP001620461">
    <property type="component" value="Unassembled WGS sequence"/>
</dbReference>
<organism evidence="1 2">
    <name type="scientific">Dyella jejuensis</name>
    <dbReference type="NCBI Taxonomy" id="1432009"/>
    <lineage>
        <taxon>Bacteria</taxon>
        <taxon>Pseudomonadati</taxon>
        <taxon>Pseudomonadota</taxon>
        <taxon>Gammaproteobacteria</taxon>
        <taxon>Lysobacterales</taxon>
        <taxon>Rhodanobacteraceae</taxon>
        <taxon>Dyella</taxon>
    </lineage>
</organism>
<name>A0ABW8JF54_9GAMM</name>
<keyword evidence="2" id="KW-1185">Reference proteome</keyword>
<dbReference type="RefSeq" id="WP_404544107.1">
    <property type="nucleotide sequence ID" value="NZ_JADIKJ010000001.1"/>
</dbReference>